<dbReference type="InterPro" id="IPR011009">
    <property type="entry name" value="Kinase-like_dom_sf"/>
</dbReference>
<feature type="transmembrane region" description="Helical" evidence="6">
    <location>
        <begin position="421"/>
        <end position="441"/>
    </location>
</feature>
<dbReference type="PROSITE" id="PS00108">
    <property type="entry name" value="PROTEIN_KINASE_ST"/>
    <property type="match status" value="1"/>
</dbReference>
<keyword evidence="6" id="KW-0472">Membrane</keyword>
<evidence type="ECO:0000256" key="6">
    <source>
        <dbReference type="SAM" id="Phobius"/>
    </source>
</evidence>
<dbReference type="Pfam" id="PF00069">
    <property type="entry name" value="Pkinase"/>
    <property type="match status" value="1"/>
</dbReference>
<gene>
    <name evidence="8" type="ORF">Ate02nite_32180</name>
</gene>
<dbReference type="InterPro" id="IPR000719">
    <property type="entry name" value="Prot_kinase_dom"/>
</dbReference>
<evidence type="ECO:0000256" key="4">
    <source>
        <dbReference type="ARBA" id="ARBA00022840"/>
    </source>
</evidence>
<dbReference type="GO" id="GO:0004674">
    <property type="term" value="F:protein serine/threonine kinase activity"/>
    <property type="evidence" value="ECO:0007669"/>
    <property type="project" value="TreeGrafter"/>
</dbReference>
<keyword evidence="4" id="KW-0067">ATP-binding</keyword>
<organism evidence="8 9">
    <name type="scientific">Paractinoplanes tereljensis</name>
    <dbReference type="NCBI Taxonomy" id="571912"/>
    <lineage>
        <taxon>Bacteria</taxon>
        <taxon>Bacillati</taxon>
        <taxon>Actinomycetota</taxon>
        <taxon>Actinomycetes</taxon>
        <taxon>Micromonosporales</taxon>
        <taxon>Micromonosporaceae</taxon>
        <taxon>Paractinoplanes</taxon>
    </lineage>
</organism>
<dbReference type="AlphaFoldDB" id="A0A919NLP9"/>
<evidence type="ECO:0000313" key="9">
    <source>
        <dbReference type="Proteomes" id="UP000623608"/>
    </source>
</evidence>
<dbReference type="RefSeq" id="WP_203806166.1">
    <property type="nucleotide sequence ID" value="NZ_BOMY01000022.1"/>
</dbReference>
<dbReference type="SMART" id="SM00220">
    <property type="entry name" value="S_TKc"/>
    <property type="match status" value="1"/>
</dbReference>
<feature type="region of interest" description="Disordered" evidence="5">
    <location>
        <begin position="444"/>
        <end position="484"/>
    </location>
</feature>
<proteinExistence type="predicted"/>
<feature type="compositionally biased region" description="Low complexity" evidence="5">
    <location>
        <begin position="468"/>
        <end position="477"/>
    </location>
</feature>
<evidence type="ECO:0000259" key="7">
    <source>
        <dbReference type="PROSITE" id="PS50011"/>
    </source>
</evidence>
<evidence type="ECO:0000256" key="3">
    <source>
        <dbReference type="ARBA" id="ARBA00022777"/>
    </source>
</evidence>
<feature type="compositionally biased region" description="Pro residues" evidence="5">
    <location>
        <begin position="279"/>
        <end position="296"/>
    </location>
</feature>
<feature type="region of interest" description="Disordered" evidence="5">
    <location>
        <begin position="271"/>
        <end position="361"/>
    </location>
</feature>
<name>A0A919NLP9_9ACTN</name>
<dbReference type="GO" id="GO:0005524">
    <property type="term" value="F:ATP binding"/>
    <property type="evidence" value="ECO:0007669"/>
    <property type="project" value="UniProtKB-KW"/>
</dbReference>
<feature type="compositionally biased region" description="Low complexity" evidence="5">
    <location>
        <begin position="297"/>
        <end position="312"/>
    </location>
</feature>
<feature type="domain" description="Protein kinase" evidence="7">
    <location>
        <begin position="16"/>
        <end position="267"/>
    </location>
</feature>
<evidence type="ECO:0000256" key="1">
    <source>
        <dbReference type="ARBA" id="ARBA00022679"/>
    </source>
</evidence>
<dbReference type="InterPro" id="IPR008271">
    <property type="entry name" value="Ser/Thr_kinase_AS"/>
</dbReference>
<dbReference type="PANTHER" id="PTHR43289">
    <property type="entry name" value="MITOGEN-ACTIVATED PROTEIN KINASE KINASE KINASE 20-RELATED"/>
    <property type="match status" value="1"/>
</dbReference>
<dbReference type="PANTHER" id="PTHR43289:SF30">
    <property type="entry name" value="NON-SPECIFIC SERINE_THREONINE PROTEIN KINASE"/>
    <property type="match status" value="1"/>
</dbReference>
<comment type="caution">
    <text evidence="8">The sequence shown here is derived from an EMBL/GenBank/DDBJ whole genome shotgun (WGS) entry which is preliminary data.</text>
</comment>
<evidence type="ECO:0000313" key="8">
    <source>
        <dbReference type="EMBL" id="GIF20488.1"/>
    </source>
</evidence>
<dbReference type="CDD" id="cd14014">
    <property type="entry name" value="STKc_PknB_like"/>
    <property type="match status" value="1"/>
</dbReference>
<keyword evidence="2" id="KW-0547">Nucleotide-binding</keyword>
<dbReference type="Gene3D" id="1.10.510.10">
    <property type="entry name" value="Transferase(Phosphotransferase) domain 1"/>
    <property type="match status" value="1"/>
</dbReference>
<sequence length="580" mass="60631">MSDDWPAAGTLLATRYRLVVLLETGGMAQVWRATDELLGRPVAIKLAAGPQVAWREARMAAKLSHPNIAAVHDYREAVRDDGSVAPFVVMELLAGETVAARLERETFSWPEAARVGAAVADALAAAHDSGVVHRDIKPGNVMLTPTGVKILDFGISATAGEPDDDDTGATFGTPAYVAPERLDGMPAEPATDVYGLGVLLFEMVTGDPPYPVNTWEELDEARLTGPTTLPDSLPADFRAVVNHCMEESPTDRPGADEIRFTLTALWLADQPADEKPSTQPAPAPPEGAPQPGPDGSPPGQSGPQPRQSSPQPGQGGPHGSQHAPGRPSRGQGTSQPGPGNPHPGPGRPQSAPGTTIPAPARPELEPVAAGAQPGMHPRVAQLWSGEPRPNTRPGYVAGRAAPATVPMSEKEHSVEAPPRRVGMIVGVLALLLAAIGAYTLINRPKTKTDANPPAQQINPATPRYSPGPTTAATTTAPTTPPVVPKTSIVPKLSFDDAVSRLRTSVEDGAATGDIRGDVATDLLNLIANLERAGSKDVDARIEEIRLKITQRAREGASSLTAARATILRARLTDVDRAAGA</sequence>
<evidence type="ECO:0000256" key="5">
    <source>
        <dbReference type="SAM" id="MobiDB-lite"/>
    </source>
</evidence>
<keyword evidence="9" id="KW-1185">Reference proteome</keyword>
<protein>
    <recommendedName>
        <fullName evidence="7">Protein kinase domain-containing protein</fullName>
    </recommendedName>
</protein>
<dbReference type="Gene3D" id="3.30.200.20">
    <property type="entry name" value="Phosphorylase Kinase, domain 1"/>
    <property type="match status" value="1"/>
</dbReference>
<dbReference type="EMBL" id="BOMY01000022">
    <property type="protein sequence ID" value="GIF20488.1"/>
    <property type="molecule type" value="Genomic_DNA"/>
</dbReference>
<keyword evidence="3" id="KW-0418">Kinase</keyword>
<reference evidence="8" key="1">
    <citation type="submission" date="2021-01" db="EMBL/GenBank/DDBJ databases">
        <title>Whole genome shotgun sequence of Actinoplanes tereljensis NBRC 105297.</title>
        <authorList>
            <person name="Komaki H."/>
            <person name="Tamura T."/>
        </authorList>
    </citation>
    <scope>NUCLEOTIDE SEQUENCE</scope>
    <source>
        <strain evidence="8">NBRC 105297</strain>
    </source>
</reference>
<dbReference type="Proteomes" id="UP000623608">
    <property type="component" value="Unassembled WGS sequence"/>
</dbReference>
<keyword evidence="6" id="KW-1133">Transmembrane helix</keyword>
<keyword evidence="1" id="KW-0808">Transferase</keyword>
<accession>A0A919NLP9</accession>
<dbReference type="SUPFAM" id="SSF56112">
    <property type="entry name" value="Protein kinase-like (PK-like)"/>
    <property type="match status" value="1"/>
</dbReference>
<keyword evidence="6" id="KW-0812">Transmembrane</keyword>
<evidence type="ECO:0000256" key="2">
    <source>
        <dbReference type="ARBA" id="ARBA00022741"/>
    </source>
</evidence>
<dbReference type="PROSITE" id="PS50011">
    <property type="entry name" value="PROTEIN_KINASE_DOM"/>
    <property type="match status" value="1"/>
</dbReference>